<comment type="caution">
    <text evidence="6">The sequence shown here is derived from an EMBL/GenBank/DDBJ whole genome shotgun (WGS) entry which is preliminary data.</text>
</comment>
<dbReference type="SUPFAM" id="SSF46785">
    <property type="entry name" value="Winged helix' DNA-binding domain"/>
    <property type="match status" value="1"/>
</dbReference>
<protein>
    <submittedName>
        <fullName evidence="6">LysR family transcriptional regulator</fullName>
    </submittedName>
</protein>
<dbReference type="GO" id="GO:0003700">
    <property type="term" value="F:DNA-binding transcription factor activity"/>
    <property type="evidence" value="ECO:0007669"/>
    <property type="project" value="InterPro"/>
</dbReference>
<keyword evidence="4" id="KW-0804">Transcription</keyword>
<dbReference type="Gene3D" id="1.10.10.10">
    <property type="entry name" value="Winged helix-like DNA-binding domain superfamily/Winged helix DNA-binding domain"/>
    <property type="match status" value="1"/>
</dbReference>
<dbReference type="Pfam" id="PF00126">
    <property type="entry name" value="HTH_1"/>
    <property type="match status" value="1"/>
</dbReference>
<dbReference type="InterPro" id="IPR036388">
    <property type="entry name" value="WH-like_DNA-bd_sf"/>
</dbReference>
<organism evidence="6 7">
    <name type="scientific">Actinomadura geliboluensis</name>
    <dbReference type="NCBI Taxonomy" id="882440"/>
    <lineage>
        <taxon>Bacteria</taxon>
        <taxon>Bacillati</taxon>
        <taxon>Actinomycetota</taxon>
        <taxon>Actinomycetes</taxon>
        <taxon>Streptosporangiales</taxon>
        <taxon>Thermomonosporaceae</taxon>
        <taxon>Actinomadura</taxon>
    </lineage>
</organism>
<dbReference type="PANTHER" id="PTHR30346:SF30">
    <property type="entry name" value="SMALL NEUTRAL PROTEASE REGULATORY PROTEIN"/>
    <property type="match status" value="1"/>
</dbReference>
<dbReference type="EMBL" id="VCKZ01000145">
    <property type="protein sequence ID" value="TMR36656.1"/>
    <property type="molecule type" value="Genomic_DNA"/>
</dbReference>
<feature type="domain" description="HTH lysR-type" evidence="5">
    <location>
        <begin position="3"/>
        <end position="60"/>
    </location>
</feature>
<dbReference type="PRINTS" id="PR00039">
    <property type="entry name" value="HTHLYSR"/>
</dbReference>
<dbReference type="InterPro" id="IPR005119">
    <property type="entry name" value="LysR_subst-bd"/>
</dbReference>
<sequence>MQLELHHLRTLRTVAAAGSLNRAAARLRLSQPALSRQLRRLEDLFGGALFDRHHDGVRPTPLGRVVLHHAAEILDECAAIQDDLARHRERQTGVIRLGWTSSCVADLLLAVLSRRFPDTRVEVLINDSARVVTDWLVNGEIDVALLNEATNAQAARPDGLAAEHVLDERPRLLLRADHPLARRPAVGMAELRDERWIAIAGPDGCIAALHRWCHPFGFAPVIGHHLPLHGPHEEVVRHDGSVLLTQGWRPAAPGLARRPVTGLPWGSRHSLVYRDGCAWTKHVPVFARMVREAHRARVDACALL</sequence>
<dbReference type="InterPro" id="IPR036390">
    <property type="entry name" value="WH_DNA-bd_sf"/>
</dbReference>
<name>A0A5S4GUM8_9ACTN</name>
<dbReference type="SUPFAM" id="SSF53850">
    <property type="entry name" value="Periplasmic binding protein-like II"/>
    <property type="match status" value="1"/>
</dbReference>
<evidence type="ECO:0000313" key="6">
    <source>
        <dbReference type="EMBL" id="TMR36656.1"/>
    </source>
</evidence>
<accession>A0A5S4GUM8</accession>
<keyword evidence="2" id="KW-0805">Transcription regulation</keyword>
<dbReference type="PANTHER" id="PTHR30346">
    <property type="entry name" value="TRANSCRIPTIONAL DUAL REGULATOR HCAR-RELATED"/>
    <property type="match status" value="1"/>
</dbReference>
<comment type="similarity">
    <text evidence="1">Belongs to the LysR transcriptional regulatory family.</text>
</comment>
<reference evidence="6 7" key="1">
    <citation type="submission" date="2019-05" db="EMBL/GenBank/DDBJ databases">
        <title>Draft genome sequence of Actinomadura geliboluensis A8036.</title>
        <authorList>
            <person name="Saricaoglu S."/>
            <person name="Isik K."/>
        </authorList>
    </citation>
    <scope>NUCLEOTIDE SEQUENCE [LARGE SCALE GENOMIC DNA]</scope>
    <source>
        <strain evidence="6 7">A8036</strain>
    </source>
</reference>
<evidence type="ECO:0000256" key="4">
    <source>
        <dbReference type="ARBA" id="ARBA00023163"/>
    </source>
</evidence>
<dbReference type="AlphaFoldDB" id="A0A5S4GUM8"/>
<gene>
    <name evidence="6" type="ORF">ETD96_20220</name>
</gene>
<proteinExistence type="inferred from homology"/>
<dbReference type="OrthoDB" id="3171102at2"/>
<keyword evidence="3" id="KW-0238">DNA-binding</keyword>
<dbReference type="InterPro" id="IPR000847">
    <property type="entry name" value="LysR_HTH_N"/>
</dbReference>
<keyword evidence="7" id="KW-1185">Reference proteome</keyword>
<dbReference type="FunFam" id="1.10.10.10:FF:000001">
    <property type="entry name" value="LysR family transcriptional regulator"/>
    <property type="match status" value="1"/>
</dbReference>
<dbReference type="Pfam" id="PF03466">
    <property type="entry name" value="LysR_substrate"/>
    <property type="match status" value="1"/>
</dbReference>
<dbReference type="Gene3D" id="3.40.190.290">
    <property type="match status" value="1"/>
</dbReference>
<evidence type="ECO:0000256" key="1">
    <source>
        <dbReference type="ARBA" id="ARBA00009437"/>
    </source>
</evidence>
<dbReference type="PROSITE" id="PS50931">
    <property type="entry name" value="HTH_LYSR"/>
    <property type="match status" value="1"/>
</dbReference>
<dbReference type="Proteomes" id="UP000305238">
    <property type="component" value="Unassembled WGS sequence"/>
</dbReference>
<evidence type="ECO:0000259" key="5">
    <source>
        <dbReference type="PROSITE" id="PS50931"/>
    </source>
</evidence>
<dbReference type="GO" id="GO:0032993">
    <property type="term" value="C:protein-DNA complex"/>
    <property type="evidence" value="ECO:0007669"/>
    <property type="project" value="TreeGrafter"/>
</dbReference>
<evidence type="ECO:0000256" key="2">
    <source>
        <dbReference type="ARBA" id="ARBA00023015"/>
    </source>
</evidence>
<dbReference type="CDD" id="cd05466">
    <property type="entry name" value="PBP2_LTTR_substrate"/>
    <property type="match status" value="1"/>
</dbReference>
<evidence type="ECO:0000256" key="3">
    <source>
        <dbReference type="ARBA" id="ARBA00023125"/>
    </source>
</evidence>
<dbReference type="GO" id="GO:0003677">
    <property type="term" value="F:DNA binding"/>
    <property type="evidence" value="ECO:0007669"/>
    <property type="project" value="UniProtKB-KW"/>
</dbReference>
<evidence type="ECO:0000313" key="7">
    <source>
        <dbReference type="Proteomes" id="UP000305238"/>
    </source>
</evidence>
<dbReference type="RefSeq" id="WP_138638033.1">
    <property type="nucleotide sequence ID" value="NZ_VCKZ01000145.1"/>
</dbReference>